<evidence type="ECO:0000313" key="4">
    <source>
        <dbReference type="Proteomes" id="UP000001488"/>
    </source>
</evidence>
<dbReference type="HOGENOM" id="CLU_074761_0_1_2"/>
<dbReference type="GO" id="GO:0016791">
    <property type="term" value="F:phosphatase activity"/>
    <property type="evidence" value="ECO:0007669"/>
    <property type="project" value="TreeGrafter"/>
</dbReference>
<dbReference type="AlphaFoldDB" id="C5A643"/>
<dbReference type="InterPro" id="IPR029052">
    <property type="entry name" value="Metallo-depent_PP-like"/>
</dbReference>
<dbReference type="eggNOG" id="arCOG01143">
    <property type="taxonomic scope" value="Archaea"/>
</dbReference>
<dbReference type="PANTHER" id="PTHR42850:SF2">
    <property type="entry name" value="BLL5683 PROTEIN"/>
    <property type="match status" value="1"/>
</dbReference>
<dbReference type="Gene3D" id="3.60.21.10">
    <property type="match status" value="1"/>
</dbReference>
<comment type="similarity">
    <text evidence="1">Belongs to the metallophosphoesterase superfamily. YfcE family.</text>
</comment>
<organism evidence="3 4">
    <name type="scientific">Thermococcus gammatolerans (strain DSM 15229 / JCM 11827 / EJ3)</name>
    <dbReference type="NCBI Taxonomy" id="593117"/>
    <lineage>
        <taxon>Archaea</taxon>
        <taxon>Methanobacteriati</taxon>
        <taxon>Methanobacteriota</taxon>
        <taxon>Thermococci</taxon>
        <taxon>Thermococcales</taxon>
        <taxon>Thermococcaceae</taxon>
        <taxon>Thermococcus</taxon>
    </lineage>
</organism>
<accession>C5A643</accession>
<dbReference type="InterPro" id="IPR024654">
    <property type="entry name" value="Calcineurin-like_PHP_lpxH"/>
</dbReference>
<dbReference type="PaxDb" id="593117-TGAM_1203"/>
<proteinExistence type="inferred from homology"/>
<sequence>MVALIIALISDIHSNLEALEAVWNEIKDADAFLCMGDLIGYGASPNEVVDFVRRQMERRTFLCVRGNHDNAIAFGADWGFNPYARQAVRWHQRVMTIENLEFLRRLPVRQLFEDDTGRSYILIHGSPRAPLDEYLFPWLPESEFKAVLSYVRQDDLLVGHTHVPMLKVIEGRRIINPGSVGQPRDGNWRASYAIIDTEREPPDNIEFHRVEYDVEEAARKIIEAGLPMFLANRLFEGY</sequence>
<dbReference type="SUPFAM" id="SSF56300">
    <property type="entry name" value="Metallo-dependent phosphatases"/>
    <property type="match status" value="1"/>
</dbReference>
<dbReference type="GO" id="GO:0046872">
    <property type="term" value="F:metal ion binding"/>
    <property type="evidence" value="ECO:0007669"/>
    <property type="project" value="UniProtKB-KW"/>
</dbReference>
<evidence type="ECO:0000259" key="2">
    <source>
        <dbReference type="Pfam" id="PF12850"/>
    </source>
</evidence>
<feature type="domain" description="Calcineurin-like phosphoesterase" evidence="2">
    <location>
        <begin position="6"/>
        <end position="199"/>
    </location>
</feature>
<dbReference type="Proteomes" id="UP000001488">
    <property type="component" value="Chromosome"/>
</dbReference>
<dbReference type="InterPro" id="IPR050126">
    <property type="entry name" value="Ap4A_hydrolase"/>
</dbReference>
<gene>
    <name evidence="3" type="ordered locus">TGAM_1203</name>
</gene>
<dbReference type="PIRSF" id="PIRSF000883">
    <property type="entry name" value="Pesterase_MJ0912"/>
    <property type="match status" value="1"/>
</dbReference>
<dbReference type="InterPro" id="IPR011152">
    <property type="entry name" value="Pesterase_MJ0912"/>
</dbReference>
<dbReference type="NCBIfam" id="TIGR00040">
    <property type="entry name" value="yfcE"/>
    <property type="match status" value="1"/>
</dbReference>
<keyword evidence="1" id="KW-0479">Metal-binding</keyword>
<dbReference type="EMBL" id="CP001398">
    <property type="protein sequence ID" value="ACS33705.1"/>
    <property type="molecule type" value="Genomic_DNA"/>
</dbReference>
<dbReference type="KEGG" id="tga:TGAM_1203"/>
<dbReference type="STRING" id="593117.TGAM_1203"/>
<protein>
    <recommendedName>
        <fullName evidence="1">Phosphoesterase</fullName>
        <ecNumber evidence="1">3.1.4.-</ecNumber>
    </recommendedName>
</protein>
<dbReference type="PANTHER" id="PTHR42850">
    <property type="entry name" value="METALLOPHOSPHOESTERASE"/>
    <property type="match status" value="1"/>
</dbReference>
<dbReference type="PATRIC" id="fig|593117.10.peg.1202"/>
<dbReference type="Pfam" id="PF12850">
    <property type="entry name" value="Metallophos_2"/>
    <property type="match status" value="1"/>
</dbReference>
<keyword evidence="4" id="KW-1185">Reference proteome</keyword>
<dbReference type="InterPro" id="IPR000979">
    <property type="entry name" value="Phosphodiesterase_MJ0936/Vps29"/>
</dbReference>
<dbReference type="GO" id="GO:0005737">
    <property type="term" value="C:cytoplasm"/>
    <property type="evidence" value="ECO:0007669"/>
    <property type="project" value="TreeGrafter"/>
</dbReference>
<evidence type="ECO:0000313" key="3">
    <source>
        <dbReference type="EMBL" id="ACS33705.1"/>
    </source>
</evidence>
<evidence type="ECO:0000256" key="1">
    <source>
        <dbReference type="RuleBase" id="RU362039"/>
    </source>
</evidence>
<reference evidence="3 4" key="1">
    <citation type="journal article" date="2007" name="Genome Biol.">
        <title>Genome analysis and genome-wide proteomics of Thermococcus gammatolerans, the most radioresistant organism known amongst the Archaea.</title>
        <authorList>
            <person name="Zivanovic Y."/>
            <person name="Armengaud J."/>
            <person name="Lagorce A."/>
            <person name="Leplat C."/>
            <person name="Guerin P."/>
            <person name="Dutertre M."/>
            <person name="Anthouard V."/>
            <person name="Forterre P."/>
            <person name="Wincker P."/>
            <person name="Confalonieri F."/>
        </authorList>
    </citation>
    <scope>NUCLEOTIDE SEQUENCE [LARGE SCALE GENOMIC DNA]</scope>
    <source>
        <strain evidence="4">DSM 15229 / JCM 11827 / EJ3</strain>
    </source>
</reference>
<name>C5A643_THEGJ</name>
<comment type="cofactor">
    <cofactor evidence="1">
        <name>a divalent metal cation</name>
        <dbReference type="ChEBI" id="CHEBI:60240"/>
    </cofactor>
</comment>
<dbReference type="EC" id="3.1.4.-" evidence="1"/>